<feature type="domain" description="FAD-binding" evidence="4">
    <location>
        <begin position="5"/>
        <end position="328"/>
    </location>
</feature>
<dbReference type="PANTHER" id="PTHR13789">
    <property type="entry name" value="MONOOXYGENASE"/>
    <property type="match status" value="1"/>
</dbReference>
<dbReference type="Gene3D" id="3.50.50.60">
    <property type="entry name" value="FAD/NAD(P)-binding domain"/>
    <property type="match status" value="1"/>
</dbReference>
<evidence type="ECO:0000256" key="1">
    <source>
        <dbReference type="ARBA" id="ARBA00023002"/>
    </source>
</evidence>
<protein>
    <submittedName>
        <fullName evidence="5">FAD-dependent monooxygenase</fullName>
    </submittedName>
</protein>
<evidence type="ECO:0000259" key="4">
    <source>
        <dbReference type="Pfam" id="PF01494"/>
    </source>
</evidence>
<dbReference type="InterPro" id="IPR050493">
    <property type="entry name" value="FAD-dep_Monooxygenase_BioMet"/>
</dbReference>
<feature type="region of interest" description="Disordered" evidence="3">
    <location>
        <begin position="318"/>
        <end position="341"/>
    </location>
</feature>
<dbReference type="PRINTS" id="PR00420">
    <property type="entry name" value="RNGMNOXGNASE"/>
</dbReference>
<dbReference type="Proteomes" id="UP001612928">
    <property type="component" value="Unassembled WGS sequence"/>
</dbReference>
<dbReference type="PANTHER" id="PTHR13789:SF309">
    <property type="entry name" value="PUTATIVE (AFU_ORTHOLOGUE AFUA_6G14510)-RELATED"/>
    <property type="match status" value="1"/>
</dbReference>
<evidence type="ECO:0000256" key="2">
    <source>
        <dbReference type="ARBA" id="ARBA00023033"/>
    </source>
</evidence>
<evidence type="ECO:0000313" key="5">
    <source>
        <dbReference type="EMBL" id="MFI7445001.1"/>
    </source>
</evidence>
<dbReference type="RefSeq" id="WP_397025365.1">
    <property type="nucleotide sequence ID" value="NZ_JBITMB010000010.1"/>
</dbReference>
<evidence type="ECO:0000313" key="6">
    <source>
        <dbReference type="Proteomes" id="UP001612928"/>
    </source>
</evidence>
<accession>A0ABW8AG75</accession>
<dbReference type="EMBL" id="JBITMB010000010">
    <property type="protein sequence ID" value="MFI7445001.1"/>
    <property type="molecule type" value="Genomic_DNA"/>
</dbReference>
<dbReference type="SUPFAM" id="SSF51905">
    <property type="entry name" value="FAD/NAD(P)-binding domain"/>
    <property type="match status" value="1"/>
</dbReference>
<proteinExistence type="predicted"/>
<reference evidence="5 6" key="1">
    <citation type="submission" date="2024-10" db="EMBL/GenBank/DDBJ databases">
        <title>The Natural Products Discovery Center: Release of the First 8490 Sequenced Strains for Exploring Actinobacteria Biosynthetic Diversity.</title>
        <authorList>
            <person name="Kalkreuter E."/>
            <person name="Kautsar S.A."/>
            <person name="Yang D."/>
            <person name="Bader C.D."/>
            <person name="Teijaro C.N."/>
            <person name="Fluegel L."/>
            <person name="Davis C.M."/>
            <person name="Simpson J.R."/>
            <person name="Lauterbach L."/>
            <person name="Steele A.D."/>
            <person name="Gui C."/>
            <person name="Meng S."/>
            <person name="Li G."/>
            <person name="Viehrig K."/>
            <person name="Ye F."/>
            <person name="Su P."/>
            <person name="Kiefer A.F."/>
            <person name="Nichols A."/>
            <person name="Cepeda A.J."/>
            <person name="Yan W."/>
            <person name="Fan B."/>
            <person name="Jiang Y."/>
            <person name="Adhikari A."/>
            <person name="Zheng C.-J."/>
            <person name="Schuster L."/>
            <person name="Cowan T.M."/>
            <person name="Smanski M.J."/>
            <person name="Chevrette M.G."/>
            <person name="De Carvalho L.P.S."/>
            <person name="Shen B."/>
        </authorList>
    </citation>
    <scope>NUCLEOTIDE SEQUENCE [LARGE SCALE GENOMIC DNA]</scope>
    <source>
        <strain evidence="5 6">NPDC049503</strain>
    </source>
</reference>
<organism evidence="5 6">
    <name type="scientific">Nonomuraea indica</name>
    <dbReference type="NCBI Taxonomy" id="1581193"/>
    <lineage>
        <taxon>Bacteria</taxon>
        <taxon>Bacillati</taxon>
        <taxon>Actinomycetota</taxon>
        <taxon>Actinomycetes</taxon>
        <taxon>Streptosporangiales</taxon>
        <taxon>Streptosporangiaceae</taxon>
        <taxon>Nonomuraea</taxon>
    </lineage>
</organism>
<feature type="region of interest" description="Disordered" evidence="3">
    <location>
        <begin position="363"/>
        <end position="383"/>
    </location>
</feature>
<gene>
    <name evidence="5" type="ORF">ACIBP5_33955</name>
</gene>
<keyword evidence="2 5" id="KW-0503">Monooxygenase</keyword>
<dbReference type="Pfam" id="PF01494">
    <property type="entry name" value="FAD_binding_3"/>
    <property type="match status" value="1"/>
</dbReference>
<name>A0ABW8AG75_9ACTN</name>
<comment type="caution">
    <text evidence="5">The sequence shown here is derived from an EMBL/GenBank/DDBJ whole genome shotgun (WGS) entry which is preliminary data.</text>
</comment>
<sequence>MSGHAIVVGGGIGGLAAALAMHRIGWRATVLERASELSEIGAGMSQAPNALRALAELGVEDQARAVGVPTHASANLRTPDGRYLQRARPGDATAMLAFARADLHRLLLQAVPADWIRTGAEVTAVRQSGGNVTVDFVGGELTADLVIAADGIRSTVRRLLWPDAPPPRFLARTAWLGIAPIAGLPGSITLGPGGYLLVHPIARDRAYWAHVTTADTPGVRYDQEKAEVAARVGAWHDPIPALVEATPAEAVIHIDICDLEPLPTYVRGRVALLGDAAHAMSPDRGQGAGQSIEDAVVLAAALAGEPTIEAALRRYDTERRPRTQATARGARKDGDRTTSRAAHRAMVTMIRLMPAPLWRKGIAADGNPTWRWRPPRLPSSTRP</sequence>
<keyword evidence="1" id="KW-0560">Oxidoreductase</keyword>
<dbReference type="InterPro" id="IPR002938">
    <property type="entry name" value="FAD-bd"/>
</dbReference>
<keyword evidence="6" id="KW-1185">Reference proteome</keyword>
<dbReference type="InterPro" id="IPR036188">
    <property type="entry name" value="FAD/NAD-bd_sf"/>
</dbReference>
<evidence type="ECO:0000256" key="3">
    <source>
        <dbReference type="SAM" id="MobiDB-lite"/>
    </source>
</evidence>
<dbReference type="GO" id="GO:0004497">
    <property type="term" value="F:monooxygenase activity"/>
    <property type="evidence" value="ECO:0007669"/>
    <property type="project" value="UniProtKB-KW"/>
</dbReference>